<evidence type="ECO:0000256" key="1">
    <source>
        <dbReference type="SAM" id="MobiDB-lite"/>
    </source>
</evidence>
<dbReference type="Proteomes" id="UP000324853">
    <property type="component" value="Unassembled WGS sequence"/>
</dbReference>
<organism evidence="3 4">
    <name type="scientific">Bradyrhizobium cytisi</name>
    <dbReference type="NCBI Taxonomy" id="515489"/>
    <lineage>
        <taxon>Bacteria</taxon>
        <taxon>Pseudomonadati</taxon>
        <taxon>Pseudomonadota</taxon>
        <taxon>Alphaproteobacteria</taxon>
        <taxon>Hyphomicrobiales</taxon>
        <taxon>Nitrobacteraceae</taxon>
        <taxon>Bradyrhizobium</taxon>
    </lineage>
</organism>
<protein>
    <recommendedName>
        <fullName evidence="5">DUF680 domain-containing protein</fullName>
    </recommendedName>
</protein>
<keyword evidence="4" id="KW-1185">Reference proteome</keyword>
<proteinExistence type="predicted"/>
<gene>
    <name evidence="3" type="ORF">FXB38_25595</name>
</gene>
<keyword evidence="2" id="KW-0732">Signal</keyword>
<feature type="signal peptide" evidence="2">
    <location>
        <begin position="1"/>
        <end position="21"/>
    </location>
</feature>
<sequence>MRKIILSTVTMTLIAVSASQALVSQALGSQALGSQALGSQALAAQPQHHARKAPRATTEQFRNARNAVAQPAWQYSGWSAPAGR</sequence>
<evidence type="ECO:0008006" key="5">
    <source>
        <dbReference type="Google" id="ProtNLM"/>
    </source>
</evidence>
<dbReference type="AlphaFoldDB" id="A0A5S4WJS1"/>
<evidence type="ECO:0000256" key="2">
    <source>
        <dbReference type="SAM" id="SignalP"/>
    </source>
</evidence>
<feature type="region of interest" description="Disordered" evidence="1">
    <location>
        <begin position="40"/>
        <end position="59"/>
    </location>
</feature>
<evidence type="ECO:0000313" key="4">
    <source>
        <dbReference type="Proteomes" id="UP000324853"/>
    </source>
</evidence>
<accession>A0A5S4WJS1</accession>
<evidence type="ECO:0000313" key="3">
    <source>
        <dbReference type="EMBL" id="TYL80474.1"/>
    </source>
</evidence>
<feature type="chain" id="PRO_5024405461" description="DUF680 domain-containing protein" evidence="2">
    <location>
        <begin position="22"/>
        <end position="84"/>
    </location>
</feature>
<name>A0A5S4WJS1_9BRAD</name>
<dbReference type="EMBL" id="VSSR01000042">
    <property type="protein sequence ID" value="TYL80474.1"/>
    <property type="molecule type" value="Genomic_DNA"/>
</dbReference>
<comment type="caution">
    <text evidence="3">The sequence shown here is derived from an EMBL/GenBank/DDBJ whole genome shotgun (WGS) entry which is preliminary data.</text>
</comment>
<dbReference type="OrthoDB" id="8249478at2"/>
<reference evidence="3 4" key="1">
    <citation type="submission" date="2019-08" db="EMBL/GenBank/DDBJ databases">
        <title>Bradyrhizobium hipponensis sp. nov., a rhizobium isolated from a Lupinus angustifolius root nodule in Tunisia.</title>
        <authorList>
            <person name="Off K."/>
            <person name="Rejili M."/>
            <person name="Mars M."/>
            <person name="Brachmann A."/>
            <person name="Marin M."/>
        </authorList>
    </citation>
    <scope>NUCLEOTIDE SEQUENCE [LARGE SCALE GENOMIC DNA]</scope>
    <source>
        <strain evidence="3 4">CTAW11</strain>
    </source>
</reference>